<keyword evidence="3" id="KW-1185">Reference proteome</keyword>
<reference evidence="2" key="1">
    <citation type="submission" date="2021-06" db="EMBL/GenBank/DDBJ databases">
        <title>Comparative genomics, transcriptomics and evolutionary studies reveal genomic signatures of adaptation to plant cell wall in hemibiotrophic fungi.</title>
        <authorList>
            <consortium name="DOE Joint Genome Institute"/>
            <person name="Baroncelli R."/>
            <person name="Diaz J.F."/>
            <person name="Benocci T."/>
            <person name="Peng M."/>
            <person name="Battaglia E."/>
            <person name="Haridas S."/>
            <person name="Andreopoulos W."/>
            <person name="Labutti K."/>
            <person name="Pangilinan J."/>
            <person name="Floch G.L."/>
            <person name="Makela M.R."/>
            <person name="Henrissat B."/>
            <person name="Grigoriev I.V."/>
            <person name="Crouch J.A."/>
            <person name="De Vries R.P."/>
            <person name="Sukno S.A."/>
            <person name="Thon M.R."/>
        </authorList>
    </citation>
    <scope>NUCLEOTIDE SEQUENCE</scope>
    <source>
        <strain evidence="2">CBS 125086</strain>
    </source>
</reference>
<proteinExistence type="predicted"/>
<feature type="compositionally biased region" description="Polar residues" evidence="1">
    <location>
        <begin position="82"/>
        <end position="93"/>
    </location>
</feature>
<dbReference type="GeneID" id="85444137"/>
<dbReference type="EMBL" id="JAHLJV010000014">
    <property type="protein sequence ID" value="KAK1595716.1"/>
    <property type="molecule type" value="Genomic_DNA"/>
</dbReference>
<organism evidence="2 3">
    <name type="scientific">Colletotrichum navitas</name>
    <dbReference type="NCBI Taxonomy" id="681940"/>
    <lineage>
        <taxon>Eukaryota</taxon>
        <taxon>Fungi</taxon>
        <taxon>Dikarya</taxon>
        <taxon>Ascomycota</taxon>
        <taxon>Pezizomycotina</taxon>
        <taxon>Sordariomycetes</taxon>
        <taxon>Hypocreomycetidae</taxon>
        <taxon>Glomerellales</taxon>
        <taxon>Glomerellaceae</taxon>
        <taxon>Colletotrichum</taxon>
        <taxon>Colletotrichum graminicola species complex</taxon>
    </lineage>
</organism>
<accession>A0AAD8V8I4</accession>
<protein>
    <submittedName>
        <fullName evidence="2">Uncharacterized protein</fullName>
    </submittedName>
</protein>
<gene>
    <name evidence="2" type="ORF">LY79DRAFT_577684</name>
</gene>
<feature type="compositionally biased region" description="Basic and acidic residues" evidence="1">
    <location>
        <begin position="71"/>
        <end position="81"/>
    </location>
</feature>
<sequence>MDLADWLLGPGGRTKVPTSYMPTGYRGVHSRKNGEIPKQGKAKQGHTRPERAKGTSSCYSPGKQEGTSHGAADEREKDSTHQHPPTSTGTTLYYLSRTGPEKENGFLAVFHDTMVQAKIRQRRQSVRAARLCAKTYTPHDRNTIVSTVYFQVLSPPTITNLNSPEHVQDTAKKESRPPV</sequence>
<dbReference type="Proteomes" id="UP001230504">
    <property type="component" value="Unassembled WGS sequence"/>
</dbReference>
<evidence type="ECO:0000313" key="3">
    <source>
        <dbReference type="Proteomes" id="UP001230504"/>
    </source>
</evidence>
<feature type="region of interest" description="Disordered" evidence="1">
    <location>
        <begin position="1"/>
        <end position="93"/>
    </location>
</feature>
<dbReference type="AlphaFoldDB" id="A0AAD8V8I4"/>
<name>A0AAD8V8I4_9PEZI</name>
<dbReference type="RefSeq" id="XP_060416693.1">
    <property type="nucleotide sequence ID" value="XM_060559897.1"/>
</dbReference>
<comment type="caution">
    <text evidence="2">The sequence shown here is derived from an EMBL/GenBank/DDBJ whole genome shotgun (WGS) entry which is preliminary data.</text>
</comment>
<evidence type="ECO:0000256" key="1">
    <source>
        <dbReference type="SAM" id="MobiDB-lite"/>
    </source>
</evidence>
<evidence type="ECO:0000313" key="2">
    <source>
        <dbReference type="EMBL" id="KAK1595716.1"/>
    </source>
</evidence>